<keyword evidence="2" id="KW-0732">Signal</keyword>
<dbReference type="RefSeq" id="WP_018589345.1">
    <property type="nucleotide sequence ID" value="NZ_CP117523.1"/>
</dbReference>
<evidence type="ECO:0000256" key="2">
    <source>
        <dbReference type="SAM" id="SignalP"/>
    </source>
</evidence>
<gene>
    <name evidence="3" type="ORF">TEGL_12880</name>
</gene>
<reference evidence="3 4" key="1">
    <citation type="journal article" date="2023" name="PLoS ONE">
        <title>Genome-based metabolic and phylogenomic analysis of three Terrisporobacter species.</title>
        <authorList>
            <person name="Boer T."/>
            <person name="Bengelsdorf F.R."/>
            <person name="Bomeke M."/>
            <person name="Daniel R."/>
            <person name="Poehlein A."/>
        </authorList>
    </citation>
    <scope>NUCLEOTIDE SEQUENCE [LARGE SCALE GENOMIC DNA]</scope>
    <source>
        <strain evidence="3 4">DSM 1288</strain>
    </source>
</reference>
<name>A0ABZ2ESK8_9FIRM</name>
<proteinExistence type="predicted"/>
<keyword evidence="4" id="KW-1185">Reference proteome</keyword>
<sequence>MKKGIIAITLLLTGALLITPIANGISQNNKQENVKPVKVEQATNTAKTEIVKNNEDKTTQKEETKKPVKSETSVVETKKPVKVKEETKKEETKKVVTKKEETTKPVNNTVAKDDKDKEEVKTGMTKSQAEAVLNKYLKDVEKVDFTYAYQGNENTFKAMQKKGIRGYVFLPNIETDLAYLVDKDNGSIYFFHPSGYFELLQ</sequence>
<feature type="signal peptide" evidence="2">
    <location>
        <begin position="1"/>
        <end position="24"/>
    </location>
</feature>
<accession>A0ABZ2ESK8</accession>
<feature type="compositionally biased region" description="Basic and acidic residues" evidence="1">
    <location>
        <begin position="49"/>
        <end position="69"/>
    </location>
</feature>
<feature type="compositionally biased region" description="Basic and acidic residues" evidence="1">
    <location>
        <begin position="76"/>
        <end position="90"/>
    </location>
</feature>
<protein>
    <recommendedName>
        <fullName evidence="5">DUF4309 domain-containing protein</fullName>
    </recommendedName>
</protein>
<evidence type="ECO:0000313" key="3">
    <source>
        <dbReference type="EMBL" id="WWD82892.1"/>
    </source>
</evidence>
<organism evidence="3 4">
    <name type="scientific">Terrisporobacter glycolicus ATCC 14880 = DSM 1288</name>
    <dbReference type="NCBI Taxonomy" id="1121315"/>
    <lineage>
        <taxon>Bacteria</taxon>
        <taxon>Bacillati</taxon>
        <taxon>Bacillota</taxon>
        <taxon>Clostridia</taxon>
        <taxon>Peptostreptococcales</taxon>
        <taxon>Peptostreptococcaceae</taxon>
        <taxon>Terrisporobacter</taxon>
    </lineage>
</organism>
<evidence type="ECO:0008006" key="5">
    <source>
        <dbReference type="Google" id="ProtNLM"/>
    </source>
</evidence>
<feature type="region of interest" description="Disordered" evidence="1">
    <location>
        <begin position="45"/>
        <end position="90"/>
    </location>
</feature>
<feature type="chain" id="PRO_5046763707" description="DUF4309 domain-containing protein" evidence="2">
    <location>
        <begin position="25"/>
        <end position="201"/>
    </location>
</feature>
<dbReference type="Proteomes" id="UP001348492">
    <property type="component" value="Chromosome"/>
</dbReference>
<dbReference type="EMBL" id="CP117523">
    <property type="protein sequence ID" value="WWD82892.1"/>
    <property type="molecule type" value="Genomic_DNA"/>
</dbReference>
<evidence type="ECO:0000313" key="4">
    <source>
        <dbReference type="Proteomes" id="UP001348492"/>
    </source>
</evidence>
<evidence type="ECO:0000256" key="1">
    <source>
        <dbReference type="SAM" id="MobiDB-lite"/>
    </source>
</evidence>